<gene>
    <name evidence="2" type="ORF">MED297_00090</name>
</gene>
<accession>A4BJX2</accession>
<keyword evidence="1" id="KW-0812">Transmembrane</keyword>
<dbReference type="Proteomes" id="UP000005953">
    <property type="component" value="Unassembled WGS sequence"/>
</dbReference>
<name>A4BJX2_9GAMM</name>
<evidence type="ECO:0000313" key="2">
    <source>
        <dbReference type="EMBL" id="EAR07573.1"/>
    </source>
</evidence>
<keyword evidence="1" id="KW-0472">Membrane</keyword>
<organism evidence="2 3">
    <name type="scientific">Reinekea blandensis MED297</name>
    <dbReference type="NCBI Taxonomy" id="314283"/>
    <lineage>
        <taxon>Bacteria</taxon>
        <taxon>Pseudomonadati</taxon>
        <taxon>Pseudomonadota</taxon>
        <taxon>Gammaproteobacteria</taxon>
        <taxon>Oceanospirillales</taxon>
        <taxon>Saccharospirillaceae</taxon>
        <taxon>Reinekea</taxon>
    </lineage>
</organism>
<reference evidence="2 3" key="1">
    <citation type="submission" date="2006-02" db="EMBL/GenBank/DDBJ databases">
        <authorList>
            <person name="Pinhassi J."/>
            <person name="Pedros-Alio C."/>
            <person name="Ferriera S."/>
            <person name="Johnson J."/>
            <person name="Kravitz S."/>
            <person name="Halpern A."/>
            <person name="Remington K."/>
            <person name="Beeson K."/>
            <person name="Tran B."/>
            <person name="Rogers Y.-H."/>
            <person name="Friedman R."/>
            <person name="Venter J.C."/>
        </authorList>
    </citation>
    <scope>NUCLEOTIDE SEQUENCE [LARGE SCALE GENOMIC DNA]</scope>
    <source>
        <strain evidence="2 3">MED297</strain>
    </source>
</reference>
<dbReference type="STRING" id="314283.MED297_00090"/>
<keyword evidence="1" id="KW-1133">Transmembrane helix</keyword>
<evidence type="ECO:0000313" key="3">
    <source>
        <dbReference type="Proteomes" id="UP000005953"/>
    </source>
</evidence>
<keyword evidence="3" id="KW-1185">Reference proteome</keyword>
<proteinExistence type="predicted"/>
<dbReference type="HOGENOM" id="CLU_1925865_0_0_6"/>
<feature type="transmembrane region" description="Helical" evidence="1">
    <location>
        <begin position="107"/>
        <end position="130"/>
    </location>
</feature>
<dbReference type="RefSeq" id="WP_008041213.1">
    <property type="nucleotide sequence ID" value="NZ_AAOE01000038.1"/>
</dbReference>
<comment type="caution">
    <text evidence="2">The sequence shown here is derived from an EMBL/GenBank/DDBJ whole genome shotgun (WGS) entry which is preliminary data.</text>
</comment>
<protein>
    <submittedName>
        <fullName evidence="2">Uncharacterized protein</fullName>
    </submittedName>
</protein>
<feature type="transmembrane region" description="Helical" evidence="1">
    <location>
        <begin position="71"/>
        <end position="95"/>
    </location>
</feature>
<sequence>MLSAALLVISFLKEKKPMKLRQIISSFIVALSLAFAVVPAVSADIQIVGSDGKAVQADVDEDKINAGVGKVVFWGGIIFGGVVTIGLVICGIAMAMGKRQFVQEHMVNIIGAILLFAFGGGAAASIIAAVS</sequence>
<dbReference type="AlphaFoldDB" id="A4BJX2"/>
<evidence type="ECO:0000256" key="1">
    <source>
        <dbReference type="SAM" id="Phobius"/>
    </source>
</evidence>
<dbReference type="EMBL" id="AAOE01000038">
    <property type="protein sequence ID" value="EAR07573.1"/>
    <property type="molecule type" value="Genomic_DNA"/>
</dbReference>